<dbReference type="PANTHER" id="PTHR20883:SF48">
    <property type="entry name" value="ECTOINE DIOXYGENASE"/>
    <property type="match status" value="1"/>
</dbReference>
<evidence type="ECO:0000313" key="2">
    <source>
        <dbReference type="Proteomes" id="UP000028058"/>
    </source>
</evidence>
<dbReference type="GO" id="GO:0005506">
    <property type="term" value="F:iron ion binding"/>
    <property type="evidence" value="ECO:0007669"/>
    <property type="project" value="UniProtKB-ARBA"/>
</dbReference>
<organism evidence="1 2">
    <name type="scientific">Streptomyces xinghaiensis</name>
    <dbReference type="NCBI Taxonomy" id="1038928"/>
    <lineage>
        <taxon>Bacteria</taxon>
        <taxon>Bacillati</taxon>
        <taxon>Actinomycetota</taxon>
        <taxon>Actinomycetes</taxon>
        <taxon>Kitasatosporales</taxon>
        <taxon>Streptomycetaceae</taxon>
        <taxon>Streptomyces</taxon>
    </lineage>
</organism>
<dbReference type="GO" id="GO:0016706">
    <property type="term" value="F:2-oxoglutarate-dependent dioxygenase activity"/>
    <property type="evidence" value="ECO:0007669"/>
    <property type="project" value="UniProtKB-ARBA"/>
</dbReference>
<dbReference type="InterPro" id="IPR010092">
    <property type="entry name" value="Chlorin_enz"/>
</dbReference>
<keyword evidence="2" id="KW-1185">Reference proteome</keyword>
<dbReference type="PANTHER" id="PTHR20883">
    <property type="entry name" value="PHYTANOYL-COA DIOXYGENASE DOMAIN CONTAINING 1"/>
    <property type="match status" value="1"/>
</dbReference>
<dbReference type="Pfam" id="PF05721">
    <property type="entry name" value="PhyH"/>
    <property type="match status" value="1"/>
</dbReference>
<dbReference type="RefSeq" id="WP_050363404.1">
    <property type="nucleotide sequence ID" value="NZ_CP134822.1"/>
</dbReference>
<evidence type="ECO:0000313" key="1">
    <source>
        <dbReference type="EMBL" id="RKM92062.1"/>
    </source>
</evidence>
<dbReference type="Proteomes" id="UP000028058">
    <property type="component" value="Unassembled WGS sequence"/>
</dbReference>
<dbReference type="OrthoDB" id="9796766at2"/>
<dbReference type="EMBL" id="JNAD02000015">
    <property type="protein sequence ID" value="RKM92062.1"/>
    <property type="molecule type" value="Genomic_DNA"/>
</dbReference>
<proteinExistence type="predicted"/>
<protein>
    <submittedName>
        <fullName evidence="1">Chlorinating enzyme</fullName>
    </submittedName>
</protein>
<dbReference type="NCBIfam" id="TIGR01762">
    <property type="entry name" value="chlorin-enz"/>
    <property type="match status" value="1"/>
</dbReference>
<comment type="caution">
    <text evidence="1">The sequence shown here is derived from an EMBL/GenBank/DDBJ whole genome shotgun (WGS) entry which is preliminary data.</text>
</comment>
<dbReference type="SUPFAM" id="SSF51197">
    <property type="entry name" value="Clavaminate synthase-like"/>
    <property type="match status" value="1"/>
</dbReference>
<dbReference type="AlphaFoldDB" id="A0A420UWZ1"/>
<dbReference type="InterPro" id="IPR008775">
    <property type="entry name" value="Phytyl_CoA_dOase-like"/>
</dbReference>
<reference evidence="1 2" key="1">
    <citation type="journal article" date="2014" name="Genome Announc.">
        <title>Draft Genome Sequence of Streptomyces fradiae ATCC 19609, a Strain Highly Sensitive to Antibiotics.</title>
        <authorList>
            <person name="Bekker O.B."/>
            <person name="Klimina K.M."/>
            <person name="Vatlin A.A."/>
            <person name="Zakharevich N.V."/>
            <person name="Kasianov A.S."/>
            <person name="Danilenko V.N."/>
        </authorList>
    </citation>
    <scope>NUCLEOTIDE SEQUENCE [LARGE SCALE GENOMIC DNA]</scope>
    <source>
        <strain evidence="1 2">ATCC 19609</strain>
    </source>
</reference>
<sequence>MTTPQRPGLSPGGFAPTGFSLSDEELAAFHRDGYAGPFTLYEPDEIKKTWARTRLELLDRSAAVYRDDAAISGATNISNYDRHLDHGFLAEHVTRPEIVHRVASVLGPDVLCWRTEFFPKYPGDEGTDWHQADTFANASGTPQIQWPGGSDFGGTITVWCAFTDASADMGCLQFIPGSHRTMHYDEAKRMHYDPDRNSSVDKGGVRRGFFGYDYRELQIDPDWKPDESKAVSMEMKAGQFIVFWSTLMHASHPHEGRTRGMRMGFAARYVPTSVEVYPGTGEIEEYGGRVSLERYGAVLVSGDDAYGHNRIAERTTRGRPFRPASGAGD</sequence>
<name>A0A420UWZ1_9ACTN</name>
<gene>
    <name evidence="1" type="ORF">SFRA_026920</name>
</gene>
<dbReference type="Gene3D" id="2.60.120.620">
    <property type="entry name" value="q2cbj1_9rhob like domain"/>
    <property type="match status" value="1"/>
</dbReference>
<accession>A0A420UWZ1</accession>